<feature type="transmembrane region" description="Helical" evidence="1">
    <location>
        <begin position="166"/>
        <end position="185"/>
    </location>
</feature>
<reference evidence="3" key="1">
    <citation type="journal article" date="2019" name="Int. J. Syst. Evol. Microbiol.">
        <title>The Global Catalogue of Microorganisms (GCM) 10K type strain sequencing project: providing services to taxonomists for standard genome sequencing and annotation.</title>
        <authorList>
            <consortium name="The Broad Institute Genomics Platform"/>
            <consortium name="The Broad Institute Genome Sequencing Center for Infectious Disease"/>
            <person name="Wu L."/>
            <person name="Ma J."/>
        </authorList>
    </citation>
    <scope>NUCLEOTIDE SEQUENCE [LARGE SCALE GENOMIC DNA]</scope>
    <source>
        <strain evidence="3">CGMCC 1.15420</strain>
    </source>
</reference>
<evidence type="ECO:0000256" key="1">
    <source>
        <dbReference type="SAM" id="Phobius"/>
    </source>
</evidence>
<feature type="transmembrane region" description="Helical" evidence="1">
    <location>
        <begin position="85"/>
        <end position="116"/>
    </location>
</feature>
<dbReference type="Proteomes" id="UP000608420">
    <property type="component" value="Unassembled WGS sequence"/>
</dbReference>
<keyword evidence="1" id="KW-0472">Membrane</keyword>
<sequence>MMRLLKYDWKKNGTMLLSTAVILILTEAALLIAGYSRGWDEAFIVAMSIMLYVFASMLAVIMSYKTFHSNIKSYSRRLLPVRTVWSVLSPMALGILILVGLLIIICLHILIFSWLYSEPNVSELLKYFFTTELAIVIFQLFFAYMYSYMAVALSIAIACTFRKWRVWIGILSFILIQNVISWLIFKLFDSGLGKSSFLNVGVTSHFDINGEVFIPPDVTIINWGETLVELAIAGLMLGATVLLLNRRVEA</sequence>
<evidence type="ECO:0000313" key="3">
    <source>
        <dbReference type="Proteomes" id="UP000608420"/>
    </source>
</evidence>
<keyword evidence="1" id="KW-1133">Transmembrane helix</keyword>
<comment type="caution">
    <text evidence="2">The sequence shown here is derived from an EMBL/GenBank/DDBJ whole genome shotgun (WGS) entry which is preliminary data.</text>
</comment>
<keyword evidence="3" id="KW-1185">Reference proteome</keyword>
<dbReference type="RefSeq" id="WP_120464800.1">
    <property type="nucleotide sequence ID" value="NZ_BMIW01000019.1"/>
</dbReference>
<keyword evidence="1" id="KW-0812">Transmembrane</keyword>
<name>A0ABQ1VYC6_9BACL</name>
<proteinExistence type="predicted"/>
<feature type="transmembrane region" description="Helical" evidence="1">
    <location>
        <begin position="12"/>
        <end position="36"/>
    </location>
</feature>
<organism evidence="2 3">
    <name type="scientific">Paenibacillus aceti</name>
    <dbReference type="NCBI Taxonomy" id="1820010"/>
    <lineage>
        <taxon>Bacteria</taxon>
        <taxon>Bacillati</taxon>
        <taxon>Bacillota</taxon>
        <taxon>Bacilli</taxon>
        <taxon>Bacillales</taxon>
        <taxon>Paenibacillaceae</taxon>
        <taxon>Paenibacillus</taxon>
    </lineage>
</organism>
<evidence type="ECO:0008006" key="4">
    <source>
        <dbReference type="Google" id="ProtNLM"/>
    </source>
</evidence>
<evidence type="ECO:0000313" key="2">
    <source>
        <dbReference type="EMBL" id="GGG04187.1"/>
    </source>
</evidence>
<protein>
    <recommendedName>
        <fullName evidence="4">ABC transporter permease</fullName>
    </recommendedName>
</protein>
<gene>
    <name evidence="2" type="ORF">GCM10010913_27470</name>
</gene>
<feature type="transmembrane region" description="Helical" evidence="1">
    <location>
        <begin position="136"/>
        <end position="159"/>
    </location>
</feature>
<dbReference type="EMBL" id="BMIW01000019">
    <property type="protein sequence ID" value="GGG04187.1"/>
    <property type="molecule type" value="Genomic_DNA"/>
</dbReference>
<accession>A0ABQ1VYC6</accession>
<feature type="transmembrane region" description="Helical" evidence="1">
    <location>
        <begin position="42"/>
        <end position="64"/>
    </location>
</feature>
<feature type="transmembrane region" description="Helical" evidence="1">
    <location>
        <begin position="226"/>
        <end position="244"/>
    </location>
</feature>